<gene>
    <name evidence="2" type="ORF">Pyn_36051</name>
</gene>
<dbReference type="EMBL" id="PJQY01002339">
    <property type="protein sequence ID" value="PQP94570.1"/>
    <property type="molecule type" value="Genomic_DNA"/>
</dbReference>
<dbReference type="InterPro" id="IPR036047">
    <property type="entry name" value="F-box-like_dom_sf"/>
</dbReference>
<comment type="caution">
    <text evidence="2">The sequence shown here is derived from an EMBL/GenBank/DDBJ whole genome shotgun (WGS) entry which is preliminary data.</text>
</comment>
<dbReference type="PROSITE" id="PS50181">
    <property type="entry name" value="FBOX"/>
    <property type="match status" value="1"/>
</dbReference>
<dbReference type="Pfam" id="PF00646">
    <property type="entry name" value="F-box"/>
    <property type="match status" value="1"/>
</dbReference>
<accession>A0A314XSC0</accession>
<dbReference type="OrthoDB" id="1924677at2759"/>
<dbReference type="InterPro" id="IPR001810">
    <property type="entry name" value="F-box_dom"/>
</dbReference>
<name>A0A314XSC0_PRUYE</name>
<dbReference type="Pfam" id="PF07734">
    <property type="entry name" value="FBA_1"/>
    <property type="match status" value="1"/>
</dbReference>
<reference evidence="2 3" key="1">
    <citation type="submission" date="2018-02" db="EMBL/GenBank/DDBJ databases">
        <title>Draft genome of wild Prunus yedoensis var. nudiflora.</title>
        <authorList>
            <person name="Baek S."/>
            <person name="Kim J.-H."/>
            <person name="Choi K."/>
            <person name="Kim G.-B."/>
            <person name="Cho A."/>
            <person name="Jang H."/>
            <person name="Shin C.-H."/>
            <person name="Yu H.-J."/>
            <person name="Mun J.-H."/>
        </authorList>
    </citation>
    <scope>NUCLEOTIDE SEQUENCE [LARGE SCALE GENOMIC DNA]</scope>
    <source>
        <strain evidence="3">cv. Jeju island</strain>
        <tissue evidence="2">Leaf</tissue>
    </source>
</reference>
<feature type="domain" description="F-box" evidence="1">
    <location>
        <begin position="1"/>
        <end position="48"/>
    </location>
</feature>
<organism evidence="2 3">
    <name type="scientific">Prunus yedoensis var. nudiflora</name>
    <dbReference type="NCBI Taxonomy" id="2094558"/>
    <lineage>
        <taxon>Eukaryota</taxon>
        <taxon>Viridiplantae</taxon>
        <taxon>Streptophyta</taxon>
        <taxon>Embryophyta</taxon>
        <taxon>Tracheophyta</taxon>
        <taxon>Spermatophyta</taxon>
        <taxon>Magnoliopsida</taxon>
        <taxon>eudicotyledons</taxon>
        <taxon>Gunneridae</taxon>
        <taxon>Pentapetalae</taxon>
        <taxon>rosids</taxon>
        <taxon>fabids</taxon>
        <taxon>Rosales</taxon>
        <taxon>Rosaceae</taxon>
        <taxon>Amygdaloideae</taxon>
        <taxon>Amygdaleae</taxon>
        <taxon>Prunus</taxon>
    </lineage>
</organism>
<evidence type="ECO:0000313" key="3">
    <source>
        <dbReference type="Proteomes" id="UP000250321"/>
    </source>
</evidence>
<dbReference type="AlphaFoldDB" id="A0A314XSC0"/>
<dbReference type="SUPFAM" id="SSF81383">
    <property type="entry name" value="F-box domain"/>
    <property type="match status" value="1"/>
</dbReference>
<dbReference type="PANTHER" id="PTHR31672:SF13">
    <property type="entry name" value="F-BOX PROTEIN CPR30-LIKE"/>
    <property type="match status" value="1"/>
</dbReference>
<dbReference type="Proteomes" id="UP000250321">
    <property type="component" value="Unassembled WGS sequence"/>
</dbReference>
<protein>
    <submittedName>
        <fullName evidence="2">F-box/kelch-repeat protein</fullName>
    </submittedName>
</protein>
<keyword evidence="3" id="KW-1185">Reference proteome</keyword>
<evidence type="ECO:0000259" key="1">
    <source>
        <dbReference type="PROSITE" id="PS50181"/>
    </source>
</evidence>
<dbReference type="PANTHER" id="PTHR31672">
    <property type="entry name" value="BNACNNG10540D PROTEIN"/>
    <property type="match status" value="1"/>
</dbReference>
<dbReference type="SMART" id="SM00256">
    <property type="entry name" value="FBOX"/>
    <property type="match status" value="1"/>
</dbReference>
<dbReference type="InterPro" id="IPR011043">
    <property type="entry name" value="Gal_Oxase/kelch_b-propeller"/>
</dbReference>
<dbReference type="Gene3D" id="1.20.1280.50">
    <property type="match status" value="1"/>
</dbReference>
<dbReference type="SUPFAM" id="SSF50965">
    <property type="entry name" value="Galactose oxidase, central domain"/>
    <property type="match status" value="1"/>
</dbReference>
<proteinExistence type="predicted"/>
<dbReference type="InterPro" id="IPR050796">
    <property type="entry name" value="SCF_F-box_component"/>
</dbReference>
<dbReference type="InterPro" id="IPR006527">
    <property type="entry name" value="F-box-assoc_dom_typ1"/>
</dbReference>
<sequence length="404" mass="45885">MTELCNLPEDMSLNILSRLPPKSLVRFKCVHKSWQNMINNPHFITTHLSNSTRTSSSLFFKRSVLKNTETDDRETLLTWVSTATTMPAKMLLMMMSKTSHSFVAEDIAREQCFGFEDLKSVTIHGHADGIICVGALGFRIDPKTGDFKVVNITENGEGDNDGDDEHLICNLPTIKLYTLSTDSWREINTDTLETETIYTLPGCLQMYYKGFCYWAGNEQLKEFISVFDMTENQTVRQLIISFDIVDEIFHPILFPDIIYDSGYSPHSQLLVWDESVDLYASIHDGSMGLWLMDDGGGWTKLFAFTALEDAPTPLRYWRGSSHDELLLMVSQEGCLFTFDLDTETQELCSGSQHGRLPRLCLPRVCCGLGRRPGLFASCVYGYHSSFKQKQPVLENCRDKFSVMI</sequence>
<evidence type="ECO:0000313" key="2">
    <source>
        <dbReference type="EMBL" id="PQP94570.1"/>
    </source>
</evidence>
<dbReference type="CDD" id="cd22157">
    <property type="entry name" value="F-box_AtFBW1-like"/>
    <property type="match status" value="1"/>
</dbReference>